<dbReference type="SUPFAM" id="SSF52058">
    <property type="entry name" value="L domain-like"/>
    <property type="match status" value="1"/>
</dbReference>
<dbReference type="InterPro" id="IPR035897">
    <property type="entry name" value="Toll_tir_struct_dom_sf"/>
</dbReference>
<protein>
    <recommendedName>
        <fullName evidence="8">TIR domain-containing protein</fullName>
    </recommendedName>
</protein>
<evidence type="ECO:0000313" key="10">
    <source>
        <dbReference type="Proteomes" id="UP000507470"/>
    </source>
</evidence>
<dbReference type="GO" id="GO:0007165">
    <property type="term" value="P:signal transduction"/>
    <property type="evidence" value="ECO:0007669"/>
    <property type="project" value="InterPro"/>
</dbReference>
<keyword evidence="3" id="KW-0812">Transmembrane</keyword>
<keyword evidence="6" id="KW-0472">Membrane</keyword>
<evidence type="ECO:0000256" key="2">
    <source>
        <dbReference type="ARBA" id="ARBA00009634"/>
    </source>
</evidence>
<organism evidence="9 10">
    <name type="scientific">Mytilus coruscus</name>
    <name type="common">Sea mussel</name>
    <dbReference type="NCBI Taxonomy" id="42192"/>
    <lineage>
        <taxon>Eukaryota</taxon>
        <taxon>Metazoa</taxon>
        <taxon>Spiralia</taxon>
        <taxon>Lophotrochozoa</taxon>
        <taxon>Mollusca</taxon>
        <taxon>Bivalvia</taxon>
        <taxon>Autobranchia</taxon>
        <taxon>Pteriomorphia</taxon>
        <taxon>Mytilida</taxon>
        <taxon>Mytiloidea</taxon>
        <taxon>Mytilidae</taxon>
        <taxon>Mytilinae</taxon>
        <taxon>Mytilus</taxon>
    </lineage>
</organism>
<comment type="similarity">
    <text evidence="2">Belongs to the Toll-like receptor family.</text>
</comment>
<evidence type="ECO:0000256" key="4">
    <source>
        <dbReference type="ARBA" id="ARBA00022729"/>
    </source>
</evidence>
<dbReference type="InterPro" id="IPR000157">
    <property type="entry name" value="TIR_dom"/>
</dbReference>
<dbReference type="GO" id="GO:0038023">
    <property type="term" value="F:signaling receptor activity"/>
    <property type="evidence" value="ECO:0007669"/>
    <property type="project" value="TreeGrafter"/>
</dbReference>
<feature type="domain" description="TIR" evidence="8">
    <location>
        <begin position="215"/>
        <end position="324"/>
    </location>
</feature>
<dbReference type="GO" id="GO:0005886">
    <property type="term" value="C:plasma membrane"/>
    <property type="evidence" value="ECO:0007669"/>
    <property type="project" value="TreeGrafter"/>
</dbReference>
<dbReference type="OrthoDB" id="8861968at2759"/>
<evidence type="ECO:0000313" key="9">
    <source>
        <dbReference type="EMBL" id="CAC5373755.1"/>
    </source>
</evidence>
<evidence type="ECO:0000259" key="8">
    <source>
        <dbReference type="PROSITE" id="PS50104"/>
    </source>
</evidence>
<dbReference type="PROSITE" id="PS51450">
    <property type="entry name" value="LRR"/>
    <property type="match status" value="1"/>
</dbReference>
<evidence type="ECO:0000256" key="6">
    <source>
        <dbReference type="ARBA" id="ARBA00023136"/>
    </source>
</evidence>
<dbReference type="PANTHER" id="PTHR24365:SF541">
    <property type="entry name" value="PROTEIN TOLL-RELATED"/>
    <property type="match status" value="1"/>
</dbReference>
<dbReference type="InterPro" id="IPR032675">
    <property type="entry name" value="LRR_dom_sf"/>
</dbReference>
<keyword evidence="5" id="KW-1133">Transmembrane helix</keyword>
<dbReference type="PANTHER" id="PTHR24365">
    <property type="entry name" value="TOLL-LIKE RECEPTOR"/>
    <property type="match status" value="1"/>
</dbReference>
<dbReference type="SUPFAM" id="SSF52200">
    <property type="entry name" value="Toll/Interleukin receptor TIR domain"/>
    <property type="match status" value="1"/>
</dbReference>
<reference evidence="9 10" key="1">
    <citation type="submission" date="2020-06" db="EMBL/GenBank/DDBJ databases">
        <authorList>
            <person name="Li R."/>
            <person name="Bekaert M."/>
        </authorList>
    </citation>
    <scope>NUCLEOTIDE SEQUENCE [LARGE SCALE GENOMIC DNA]</scope>
    <source>
        <strain evidence="10">wild</strain>
    </source>
</reference>
<comment type="subcellular location">
    <subcellularLocation>
        <location evidence="1">Membrane</location>
        <topology evidence="1">Single-pass membrane protein</topology>
    </subcellularLocation>
</comment>
<dbReference type="Pfam" id="PF13676">
    <property type="entry name" value="TIR_2"/>
    <property type="match status" value="1"/>
</dbReference>
<dbReference type="Proteomes" id="UP000507470">
    <property type="component" value="Unassembled WGS sequence"/>
</dbReference>
<dbReference type="PROSITE" id="PS50104">
    <property type="entry name" value="TIR"/>
    <property type="match status" value="1"/>
</dbReference>
<evidence type="ECO:0000256" key="3">
    <source>
        <dbReference type="ARBA" id="ARBA00022692"/>
    </source>
</evidence>
<evidence type="ECO:0000256" key="5">
    <source>
        <dbReference type="ARBA" id="ARBA00022989"/>
    </source>
</evidence>
<dbReference type="EMBL" id="CACVKT020001962">
    <property type="protein sequence ID" value="CAC5373755.1"/>
    <property type="molecule type" value="Genomic_DNA"/>
</dbReference>
<dbReference type="Gene3D" id="3.40.50.10140">
    <property type="entry name" value="Toll/interleukin-1 receptor homology (TIR) domain"/>
    <property type="match status" value="1"/>
</dbReference>
<dbReference type="AlphaFoldDB" id="A0A6J8AU39"/>
<accession>A0A6J8AU39</accession>
<feature type="chain" id="PRO_5026654878" description="TIR domain-containing protein" evidence="7">
    <location>
        <begin position="21"/>
        <end position="324"/>
    </location>
</feature>
<feature type="signal peptide" evidence="7">
    <location>
        <begin position="1"/>
        <end position="20"/>
    </location>
</feature>
<keyword evidence="4 7" id="KW-0732">Signal</keyword>
<keyword evidence="10" id="KW-1185">Reference proteome</keyword>
<dbReference type="Gene3D" id="3.80.10.10">
    <property type="entry name" value="Ribonuclease Inhibitor"/>
    <property type="match status" value="1"/>
</dbReference>
<gene>
    <name evidence="9" type="ORF">MCOR_11392</name>
</gene>
<sequence length="324" mass="37331">MKSIKVVLIWILISLKEIQGQSNETKCNEQDKIVDCSHLNLTIIPRHIPIYANSLDLSRSFLGRGFVNNAEAGSFLSKTLRLQDINLSSNKISTIPKELFLHPFKQLLTLTMSHNNLIAFPKFHASIKALQIINLTFNSITDFKYEDIDQNEKLGEVDTLLRGNPLKCSCKRLQFMKWLGQSSRVPDILDLTCVTEKVSHRIMSEVISNLKTFEISCKAKLCHTDAEWVKQFDDKLSSMGFSLCMDSKDFFVGNRIEGNVMNVIDSSRKIIFIITHNFIKSYWESYEMEMTRMNAYLKGREDMVIIVLKDKIEIYNMPETIQNI</sequence>
<evidence type="ECO:0000256" key="7">
    <source>
        <dbReference type="SAM" id="SignalP"/>
    </source>
</evidence>
<evidence type="ECO:0000256" key="1">
    <source>
        <dbReference type="ARBA" id="ARBA00004167"/>
    </source>
</evidence>
<dbReference type="InterPro" id="IPR001611">
    <property type="entry name" value="Leu-rich_rpt"/>
</dbReference>
<proteinExistence type="inferred from homology"/>
<name>A0A6J8AU39_MYTCO</name>